<feature type="transmembrane region" description="Helical" evidence="8">
    <location>
        <begin position="107"/>
        <end position="126"/>
    </location>
</feature>
<keyword evidence="7 8" id="KW-0472">Membrane</keyword>
<dbReference type="SUPFAM" id="SSF81345">
    <property type="entry name" value="ABC transporter involved in vitamin B12 uptake, BtuC"/>
    <property type="match status" value="1"/>
</dbReference>
<feature type="transmembrane region" description="Helical" evidence="8">
    <location>
        <begin position="212"/>
        <end position="231"/>
    </location>
</feature>
<keyword evidence="3" id="KW-0813">Transport</keyword>
<feature type="transmembrane region" description="Helical" evidence="8">
    <location>
        <begin position="169"/>
        <end position="192"/>
    </location>
</feature>
<evidence type="ECO:0000256" key="7">
    <source>
        <dbReference type="ARBA" id="ARBA00023136"/>
    </source>
</evidence>
<keyword evidence="10" id="KW-1185">Reference proteome</keyword>
<feature type="transmembrane region" description="Helical" evidence="8">
    <location>
        <begin position="296"/>
        <end position="317"/>
    </location>
</feature>
<evidence type="ECO:0000256" key="3">
    <source>
        <dbReference type="ARBA" id="ARBA00022448"/>
    </source>
</evidence>
<dbReference type="EMBL" id="FNQR01000002">
    <property type="protein sequence ID" value="SEA05778.1"/>
    <property type="molecule type" value="Genomic_DNA"/>
</dbReference>
<dbReference type="Gene3D" id="1.10.3470.10">
    <property type="entry name" value="ABC transporter involved in vitamin B12 uptake, BtuC"/>
    <property type="match status" value="1"/>
</dbReference>
<name>A0A1H3Y4L5_9BACI</name>
<dbReference type="PANTHER" id="PTHR30472:SF24">
    <property type="entry name" value="FERRIC ENTEROBACTIN TRANSPORT SYSTEM PERMEASE PROTEIN FEPG"/>
    <property type="match status" value="1"/>
</dbReference>
<dbReference type="AlphaFoldDB" id="A0A1H3Y4L5"/>
<dbReference type="GO" id="GO:0005886">
    <property type="term" value="C:plasma membrane"/>
    <property type="evidence" value="ECO:0007669"/>
    <property type="project" value="UniProtKB-SubCell"/>
</dbReference>
<evidence type="ECO:0000313" key="9">
    <source>
        <dbReference type="EMBL" id="SEA05778.1"/>
    </source>
</evidence>
<evidence type="ECO:0000313" key="10">
    <source>
        <dbReference type="Proteomes" id="UP000198584"/>
    </source>
</evidence>
<dbReference type="CDD" id="cd06550">
    <property type="entry name" value="TM_ABC_iron-siderophores_like"/>
    <property type="match status" value="1"/>
</dbReference>
<reference evidence="9 10" key="1">
    <citation type="submission" date="2016-10" db="EMBL/GenBank/DDBJ databases">
        <authorList>
            <person name="de Groot N.N."/>
        </authorList>
    </citation>
    <scope>NUCLEOTIDE SEQUENCE [LARGE SCALE GENOMIC DNA]</scope>
    <source>
        <strain evidence="9 10">CCM7597</strain>
    </source>
</reference>
<dbReference type="PANTHER" id="PTHR30472">
    <property type="entry name" value="FERRIC ENTEROBACTIN TRANSPORT SYSTEM PERMEASE PROTEIN"/>
    <property type="match status" value="1"/>
</dbReference>
<evidence type="ECO:0000256" key="4">
    <source>
        <dbReference type="ARBA" id="ARBA00022475"/>
    </source>
</evidence>
<evidence type="ECO:0000256" key="1">
    <source>
        <dbReference type="ARBA" id="ARBA00004651"/>
    </source>
</evidence>
<evidence type="ECO:0000256" key="6">
    <source>
        <dbReference type="ARBA" id="ARBA00022989"/>
    </source>
</evidence>
<dbReference type="RefSeq" id="WP_093042601.1">
    <property type="nucleotide sequence ID" value="NZ_FNQR01000002.1"/>
</dbReference>
<gene>
    <name evidence="9" type="ORF">SAMN05421743_102343</name>
</gene>
<keyword evidence="6 8" id="KW-1133">Transmembrane helix</keyword>
<dbReference type="GO" id="GO:0022857">
    <property type="term" value="F:transmembrane transporter activity"/>
    <property type="evidence" value="ECO:0007669"/>
    <property type="project" value="InterPro"/>
</dbReference>
<dbReference type="GO" id="GO:0033214">
    <property type="term" value="P:siderophore-iron import into cell"/>
    <property type="evidence" value="ECO:0007669"/>
    <property type="project" value="TreeGrafter"/>
</dbReference>
<feature type="transmembrane region" description="Helical" evidence="8">
    <location>
        <begin position="77"/>
        <end position="95"/>
    </location>
</feature>
<evidence type="ECO:0000256" key="2">
    <source>
        <dbReference type="ARBA" id="ARBA00007935"/>
    </source>
</evidence>
<keyword evidence="5 8" id="KW-0812">Transmembrane</keyword>
<proteinExistence type="inferred from homology"/>
<dbReference type="InterPro" id="IPR000522">
    <property type="entry name" value="ABC_transptr_permease_BtuC"/>
</dbReference>
<dbReference type="InterPro" id="IPR037294">
    <property type="entry name" value="ABC_BtuC-like"/>
</dbReference>
<protein>
    <submittedName>
        <fullName evidence="9">Iron complex transport system permease protein</fullName>
    </submittedName>
</protein>
<evidence type="ECO:0000256" key="8">
    <source>
        <dbReference type="SAM" id="Phobius"/>
    </source>
</evidence>
<dbReference type="STRING" id="571932.SAMN05421743_102343"/>
<dbReference type="OrthoDB" id="9811721at2"/>
<feature type="transmembrane region" description="Helical" evidence="8">
    <location>
        <begin position="329"/>
        <end position="346"/>
    </location>
</feature>
<accession>A0A1H3Y4L5</accession>
<feature type="transmembrane region" description="Helical" evidence="8">
    <location>
        <begin position="257"/>
        <end position="284"/>
    </location>
</feature>
<dbReference type="Proteomes" id="UP000198584">
    <property type="component" value="Unassembled WGS sequence"/>
</dbReference>
<feature type="transmembrane region" description="Helical" evidence="8">
    <location>
        <begin position="138"/>
        <end position="157"/>
    </location>
</feature>
<comment type="subcellular location">
    <subcellularLocation>
        <location evidence="1">Cell membrane</location>
        <topology evidence="1">Multi-pass membrane protein</topology>
    </subcellularLocation>
</comment>
<organism evidence="9 10">
    <name type="scientific">Thalassobacillus cyri</name>
    <dbReference type="NCBI Taxonomy" id="571932"/>
    <lineage>
        <taxon>Bacteria</taxon>
        <taxon>Bacillati</taxon>
        <taxon>Bacillota</taxon>
        <taxon>Bacilli</taxon>
        <taxon>Bacillales</taxon>
        <taxon>Bacillaceae</taxon>
        <taxon>Thalassobacillus</taxon>
    </lineage>
</organism>
<dbReference type="FunFam" id="1.10.3470.10:FF:000001">
    <property type="entry name" value="Vitamin B12 ABC transporter permease BtuC"/>
    <property type="match status" value="1"/>
</dbReference>
<dbReference type="Pfam" id="PF01032">
    <property type="entry name" value="FecCD"/>
    <property type="match status" value="1"/>
</dbReference>
<keyword evidence="4" id="KW-1003">Cell membrane</keyword>
<sequence length="351" mass="37371">MSRYRVFRTKNDWISFLFDPRSMVVSALLLLALVTLFLFSAALGEIFVHPLDVIKVLIGQGNEINQMVVNSFRMPRILTALFVGIALSVSGAILQGMIRNPLASPDIIGITGGAGVAVVAFLAMFSNEDNALTVSLQWLPLASFIGAIIVGFMVYILAYKNGIAPMTLVLIGIGISLLTQALITMFMILGPIFRASQANIWLTGSVYGSNWAEVKILIPVVLVLFIFSLIISRRINAQELGEEAAAGIGAHLQRDRLIFLALCTALTGAAVAFAGGIGFVGLMAPHIARRLVGSSYGSLIPVSALVGAIVVLGADLVGRTLFSPLEVPAGVFTAAIGAPYFIFLLYKSKQS</sequence>
<comment type="similarity">
    <text evidence="2">Belongs to the binding-protein-dependent transport system permease family. FecCD subfamily.</text>
</comment>
<evidence type="ECO:0000256" key="5">
    <source>
        <dbReference type="ARBA" id="ARBA00022692"/>
    </source>
</evidence>